<evidence type="ECO:0000313" key="2">
    <source>
        <dbReference type="EMBL" id="KAF7808062.1"/>
    </source>
</evidence>
<evidence type="ECO:0000313" key="3">
    <source>
        <dbReference type="Proteomes" id="UP000634136"/>
    </source>
</evidence>
<sequence>MISQTLTPTSLTMRSPLNSTPRMVEAWHMSYSHMPYSRMPLLISISPIRFRIPLMPLACPLTTPVASTYVLAFADPMVGHALTNTLTIVLWLTSLVLARLKAFRPKESRV</sequence>
<keyword evidence="1" id="KW-0472">Membrane</keyword>
<feature type="transmembrane region" description="Helical" evidence="1">
    <location>
        <begin position="82"/>
        <end position="100"/>
    </location>
</feature>
<dbReference type="AlphaFoldDB" id="A0A834SQQ2"/>
<keyword evidence="3" id="KW-1185">Reference proteome</keyword>
<dbReference type="Proteomes" id="UP000634136">
    <property type="component" value="Unassembled WGS sequence"/>
</dbReference>
<name>A0A834SQQ2_9FABA</name>
<proteinExistence type="predicted"/>
<comment type="caution">
    <text evidence="2">The sequence shown here is derived from an EMBL/GenBank/DDBJ whole genome shotgun (WGS) entry which is preliminary data.</text>
</comment>
<accession>A0A834SQQ2</accession>
<dbReference type="EMBL" id="JAAIUW010000012">
    <property type="protein sequence ID" value="KAF7808062.1"/>
    <property type="molecule type" value="Genomic_DNA"/>
</dbReference>
<gene>
    <name evidence="2" type="ORF">G2W53_040223</name>
</gene>
<protein>
    <submittedName>
        <fullName evidence="2">Uncharacterized protein</fullName>
    </submittedName>
</protein>
<evidence type="ECO:0000256" key="1">
    <source>
        <dbReference type="SAM" id="Phobius"/>
    </source>
</evidence>
<keyword evidence="1" id="KW-1133">Transmembrane helix</keyword>
<keyword evidence="1" id="KW-0812">Transmembrane</keyword>
<reference evidence="2" key="1">
    <citation type="submission" date="2020-09" db="EMBL/GenBank/DDBJ databases">
        <title>Genome-Enabled Discovery of Anthraquinone Biosynthesis in Senna tora.</title>
        <authorList>
            <person name="Kang S.-H."/>
            <person name="Pandey R.P."/>
            <person name="Lee C.-M."/>
            <person name="Sim J.-S."/>
            <person name="Jeong J.-T."/>
            <person name="Choi B.-S."/>
            <person name="Jung M."/>
            <person name="Ginzburg D."/>
            <person name="Zhao K."/>
            <person name="Won S.Y."/>
            <person name="Oh T.-J."/>
            <person name="Yu Y."/>
            <person name="Kim N.-H."/>
            <person name="Lee O.R."/>
            <person name="Lee T.-H."/>
            <person name="Bashyal P."/>
            <person name="Kim T.-S."/>
            <person name="Lee W.-H."/>
            <person name="Kawkins C."/>
            <person name="Kim C.-K."/>
            <person name="Kim J.S."/>
            <person name="Ahn B.O."/>
            <person name="Rhee S.Y."/>
            <person name="Sohng J.K."/>
        </authorList>
    </citation>
    <scope>NUCLEOTIDE SEQUENCE</scope>
    <source>
        <tissue evidence="2">Leaf</tissue>
    </source>
</reference>
<organism evidence="2 3">
    <name type="scientific">Senna tora</name>
    <dbReference type="NCBI Taxonomy" id="362788"/>
    <lineage>
        <taxon>Eukaryota</taxon>
        <taxon>Viridiplantae</taxon>
        <taxon>Streptophyta</taxon>
        <taxon>Embryophyta</taxon>
        <taxon>Tracheophyta</taxon>
        <taxon>Spermatophyta</taxon>
        <taxon>Magnoliopsida</taxon>
        <taxon>eudicotyledons</taxon>
        <taxon>Gunneridae</taxon>
        <taxon>Pentapetalae</taxon>
        <taxon>rosids</taxon>
        <taxon>fabids</taxon>
        <taxon>Fabales</taxon>
        <taxon>Fabaceae</taxon>
        <taxon>Caesalpinioideae</taxon>
        <taxon>Cassia clade</taxon>
        <taxon>Senna</taxon>
    </lineage>
</organism>